<dbReference type="Proteomes" id="UP000253410">
    <property type="component" value="Unassembled WGS sequence"/>
</dbReference>
<gene>
    <name evidence="4" type="ORF">DF182_05325</name>
</gene>
<dbReference type="GO" id="GO:0031177">
    <property type="term" value="F:phosphopantetheine binding"/>
    <property type="evidence" value="ECO:0007669"/>
    <property type="project" value="InterPro"/>
</dbReference>
<dbReference type="Gene3D" id="1.10.1200.10">
    <property type="entry name" value="ACP-like"/>
    <property type="match status" value="1"/>
</dbReference>
<dbReference type="InterPro" id="IPR020806">
    <property type="entry name" value="PKS_PP-bd"/>
</dbReference>
<accession>A0A365Y0I5</accession>
<dbReference type="SMART" id="SM00823">
    <property type="entry name" value="PKS_PP"/>
    <property type="match status" value="1"/>
</dbReference>
<dbReference type="PROSITE" id="PS50075">
    <property type="entry name" value="CARRIER"/>
    <property type="match status" value="1"/>
</dbReference>
<evidence type="ECO:0000313" key="4">
    <source>
        <dbReference type="EMBL" id="RBL92020.1"/>
    </source>
</evidence>
<dbReference type="OrthoDB" id="982887at2"/>
<keyword evidence="5" id="KW-1185">Reference proteome</keyword>
<dbReference type="SUPFAM" id="SSF47336">
    <property type="entry name" value="ACP-like"/>
    <property type="match status" value="1"/>
</dbReference>
<keyword evidence="2" id="KW-0597">Phosphoprotein</keyword>
<dbReference type="InterPro" id="IPR009081">
    <property type="entry name" value="PP-bd_ACP"/>
</dbReference>
<reference evidence="4 5" key="1">
    <citation type="submission" date="2018-05" db="EMBL/GenBank/DDBJ databases">
        <title>Chitinophaga sp. K3CV102501T nov., isolated from isolated from a monsoon evergreen broad-leaved forest soil.</title>
        <authorList>
            <person name="Lv Y."/>
        </authorList>
    </citation>
    <scope>NUCLEOTIDE SEQUENCE [LARGE SCALE GENOMIC DNA]</scope>
    <source>
        <strain evidence="4 5">GDMCC 1.1325</strain>
    </source>
</reference>
<dbReference type="Pfam" id="PF00550">
    <property type="entry name" value="PP-binding"/>
    <property type="match status" value="1"/>
</dbReference>
<dbReference type="RefSeq" id="WP_113614621.1">
    <property type="nucleotide sequence ID" value="NZ_QFFJ01000001.1"/>
</dbReference>
<dbReference type="SMART" id="SM01294">
    <property type="entry name" value="PKS_PP_betabranch"/>
    <property type="match status" value="1"/>
</dbReference>
<sequence length="84" mass="9404">MKKYTVEEISNWIVRKLSVKLNLPTSAIRLDKDILDYGLDSMEALGMVGEIEALIGVEIPATSVWDYPTISQLAQFIHDEAPVI</sequence>
<feature type="domain" description="Carrier" evidence="3">
    <location>
        <begin position="4"/>
        <end position="81"/>
    </location>
</feature>
<name>A0A365Y0I5_9BACT</name>
<proteinExistence type="predicted"/>
<evidence type="ECO:0000259" key="3">
    <source>
        <dbReference type="PROSITE" id="PS50075"/>
    </source>
</evidence>
<dbReference type="PROSITE" id="PS00012">
    <property type="entry name" value="PHOSPHOPANTETHEINE"/>
    <property type="match status" value="1"/>
</dbReference>
<evidence type="ECO:0000313" key="5">
    <source>
        <dbReference type="Proteomes" id="UP000253410"/>
    </source>
</evidence>
<organism evidence="4 5">
    <name type="scientific">Chitinophaga flava</name>
    <dbReference type="NCBI Taxonomy" id="2259036"/>
    <lineage>
        <taxon>Bacteria</taxon>
        <taxon>Pseudomonadati</taxon>
        <taxon>Bacteroidota</taxon>
        <taxon>Chitinophagia</taxon>
        <taxon>Chitinophagales</taxon>
        <taxon>Chitinophagaceae</taxon>
        <taxon>Chitinophaga</taxon>
    </lineage>
</organism>
<keyword evidence="1" id="KW-0596">Phosphopantetheine</keyword>
<evidence type="ECO:0000256" key="2">
    <source>
        <dbReference type="ARBA" id="ARBA00022553"/>
    </source>
</evidence>
<evidence type="ECO:0000256" key="1">
    <source>
        <dbReference type="ARBA" id="ARBA00022450"/>
    </source>
</evidence>
<comment type="caution">
    <text evidence="4">The sequence shown here is derived from an EMBL/GenBank/DDBJ whole genome shotgun (WGS) entry which is preliminary data.</text>
</comment>
<dbReference type="AlphaFoldDB" id="A0A365Y0I5"/>
<dbReference type="InterPro" id="IPR006162">
    <property type="entry name" value="Ppantetheine_attach_site"/>
</dbReference>
<protein>
    <submittedName>
        <fullName evidence="4">Polyketide synthase</fullName>
    </submittedName>
</protein>
<dbReference type="EMBL" id="QFFJ01000001">
    <property type="protein sequence ID" value="RBL92020.1"/>
    <property type="molecule type" value="Genomic_DNA"/>
</dbReference>
<dbReference type="InterPro" id="IPR036736">
    <property type="entry name" value="ACP-like_sf"/>
</dbReference>